<dbReference type="PANTHER" id="PTHR11579">
    <property type="entry name" value="PROTEIN-L-ISOASPARTATE O-METHYLTRANSFERASE"/>
    <property type="match status" value="1"/>
</dbReference>
<evidence type="ECO:0000256" key="5">
    <source>
        <dbReference type="ARBA" id="ARBA00022603"/>
    </source>
</evidence>
<evidence type="ECO:0000256" key="4">
    <source>
        <dbReference type="ARBA" id="ARBA00022490"/>
    </source>
</evidence>
<sequence length="244" mass="27302">MENLAKKFLKKGLLVFSAFLIVLPPLVNSALALDWEAKRTQMIAVDLVPRGIWSPAVLKAMKQVPRQEFVPKHIRKLAYADRPLPIGEGQTISQPYVVAWMSQLLEIEKGMKVLEIGTGSGYQAAVLAVLGARTYSMEIRPNLAHEVKIRLNKLGYRVQVRQGDGYYGWKQHAPFDRIIITAAANHVPRPLLEQLKLGGKLILPLGNVRYYQNMTLIEKDSSSKTHTSQHGQVRFVPMVGAAQD</sequence>
<organism evidence="8">
    <name type="scientific">marine metagenome</name>
    <dbReference type="NCBI Taxonomy" id="408172"/>
    <lineage>
        <taxon>unclassified sequences</taxon>
        <taxon>metagenomes</taxon>
        <taxon>ecological metagenomes</taxon>
    </lineage>
</organism>
<keyword evidence="7" id="KW-0949">S-adenosyl-L-methionine</keyword>
<dbReference type="NCBIfam" id="TIGR00080">
    <property type="entry name" value="pimt"/>
    <property type="match status" value="1"/>
</dbReference>
<evidence type="ECO:0000256" key="3">
    <source>
        <dbReference type="ARBA" id="ARBA00011890"/>
    </source>
</evidence>
<dbReference type="Pfam" id="PF01135">
    <property type="entry name" value="PCMT"/>
    <property type="match status" value="1"/>
</dbReference>
<evidence type="ECO:0000256" key="2">
    <source>
        <dbReference type="ARBA" id="ARBA00005369"/>
    </source>
</evidence>
<evidence type="ECO:0000313" key="8">
    <source>
        <dbReference type="EMBL" id="SUZ94340.1"/>
    </source>
</evidence>
<dbReference type="InterPro" id="IPR029063">
    <property type="entry name" value="SAM-dependent_MTases_sf"/>
</dbReference>
<dbReference type="GO" id="GO:0004719">
    <property type="term" value="F:protein-L-isoaspartate (D-aspartate) O-methyltransferase activity"/>
    <property type="evidence" value="ECO:0007669"/>
    <property type="project" value="UniProtKB-EC"/>
</dbReference>
<gene>
    <name evidence="8" type="ORF">METZ01_LOCUS47194</name>
</gene>
<dbReference type="HAMAP" id="MF_00090">
    <property type="entry name" value="PIMT"/>
    <property type="match status" value="1"/>
</dbReference>
<dbReference type="InterPro" id="IPR000682">
    <property type="entry name" value="PCMT"/>
</dbReference>
<dbReference type="GO" id="GO:0032259">
    <property type="term" value="P:methylation"/>
    <property type="evidence" value="ECO:0007669"/>
    <property type="project" value="UniProtKB-KW"/>
</dbReference>
<dbReference type="GO" id="GO:0005737">
    <property type="term" value="C:cytoplasm"/>
    <property type="evidence" value="ECO:0007669"/>
    <property type="project" value="UniProtKB-SubCell"/>
</dbReference>
<keyword evidence="4" id="KW-0963">Cytoplasm</keyword>
<accession>A0A381RR30</accession>
<dbReference type="FunFam" id="3.40.50.150:FF:000010">
    <property type="entry name" value="Protein-L-isoaspartate O-methyltransferase"/>
    <property type="match status" value="1"/>
</dbReference>
<dbReference type="PROSITE" id="PS01279">
    <property type="entry name" value="PCMT"/>
    <property type="match status" value="1"/>
</dbReference>
<dbReference type="Gene3D" id="3.40.50.150">
    <property type="entry name" value="Vaccinia Virus protein VP39"/>
    <property type="match status" value="1"/>
</dbReference>
<protein>
    <recommendedName>
        <fullName evidence="3">protein-L-isoaspartate(D-aspartate) O-methyltransferase</fullName>
        <ecNumber evidence="3">2.1.1.77</ecNumber>
    </recommendedName>
</protein>
<keyword evidence="5" id="KW-0489">Methyltransferase</keyword>
<comment type="subcellular location">
    <subcellularLocation>
        <location evidence="1">Cytoplasm</location>
    </subcellularLocation>
</comment>
<dbReference type="SUPFAM" id="SSF53335">
    <property type="entry name" value="S-adenosyl-L-methionine-dependent methyltransferases"/>
    <property type="match status" value="1"/>
</dbReference>
<dbReference type="CDD" id="cd02440">
    <property type="entry name" value="AdoMet_MTases"/>
    <property type="match status" value="1"/>
</dbReference>
<name>A0A381RR30_9ZZZZ</name>
<reference evidence="8" key="1">
    <citation type="submission" date="2018-05" db="EMBL/GenBank/DDBJ databases">
        <authorList>
            <person name="Lanie J.A."/>
            <person name="Ng W.-L."/>
            <person name="Kazmierczak K.M."/>
            <person name="Andrzejewski T.M."/>
            <person name="Davidsen T.M."/>
            <person name="Wayne K.J."/>
            <person name="Tettelin H."/>
            <person name="Glass J.I."/>
            <person name="Rusch D."/>
            <person name="Podicherti R."/>
            <person name="Tsui H.-C.T."/>
            <person name="Winkler M.E."/>
        </authorList>
    </citation>
    <scope>NUCLEOTIDE SEQUENCE</scope>
</reference>
<dbReference type="EC" id="2.1.1.77" evidence="3"/>
<evidence type="ECO:0000256" key="7">
    <source>
        <dbReference type="ARBA" id="ARBA00022691"/>
    </source>
</evidence>
<comment type="similarity">
    <text evidence="2">Belongs to the methyltransferase superfamily. L-isoaspartyl/D-aspartyl protein methyltransferase family.</text>
</comment>
<evidence type="ECO:0000256" key="6">
    <source>
        <dbReference type="ARBA" id="ARBA00022679"/>
    </source>
</evidence>
<dbReference type="NCBIfam" id="NF001453">
    <property type="entry name" value="PRK00312.1"/>
    <property type="match status" value="1"/>
</dbReference>
<keyword evidence="6" id="KW-0808">Transferase</keyword>
<dbReference type="PANTHER" id="PTHR11579:SF0">
    <property type="entry name" value="PROTEIN-L-ISOASPARTATE(D-ASPARTATE) O-METHYLTRANSFERASE"/>
    <property type="match status" value="1"/>
</dbReference>
<dbReference type="EMBL" id="UINC01002226">
    <property type="protein sequence ID" value="SUZ94340.1"/>
    <property type="molecule type" value="Genomic_DNA"/>
</dbReference>
<evidence type="ECO:0000256" key="1">
    <source>
        <dbReference type="ARBA" id="ARBA00004496"/>
    </source>
</evidence>
<dbReference type="AlphaFoldDB" id="A0A381RR30"/>
<proteinExistence type="inferred from homology"/>